<name>G0TZU0_TRYVY</name>
<sequence length="536" mass="58120">MSADIISEDALALKADVATPQKLDSPNNISLDALIEKPIEAPFVVVQKELQEERSFLEEILAVLSEVAEAETHRYACEGSLTTASSDEERMTESSTGLDEAPGLSEVTGQITAGAETGESMTCGMGSVSREECAYSNEHTEFPSPQSIAGLPRAKKNELSQAVSGESADPSSEQRSVTEREGGVGLLSASRKSPSCAQENFLPSTRLITKGKRLIVNFGGITDTVVRSAWGKDLEDEETPIEKALLPEGHHSPKKNRHLYPGIPTQLRLRLLRGENLYGLPPPPDHVVEKQRCSSQLPSLRHDAESSEVLPGVSYKSDVGCPKDTGVHKTLAAAVANVSTEDESKDCAGFSVDRQSARLSLPMLKDVADKHPNTSASMCNGASAGCEEVMQQAKADTNEALPVQFVSHDAFPTTFCFAKPPSTCRRETGTQFAIEEESECATRRSSKSVSRRRSSQIQPRPVPPSCILTGMDDQMNESRKSTSIHSTNRSSIAPEYAMTENALTKQHSVLEKLQDIIEDVYLESLRLPDSDEEMGE</sequence>
<proteinExistence type="predicted"/>
<protein>
    <submittedName>
        <fullName evidence="2">Uncharacterized protein</fullName>
    </submittedName>
</protein>
<reference evidence="2" key="1">
    <citation type="journal article" date="2012" name="Proc. Natl. Acad. Sci. U.S.A.">
        <title>Antigenic diversity is generated by distinct evolutionary mechanisms in African trypanosome species.</title>
        <authorList>
            <person name="Jackson A.P."/>
            <person name="Berry A."/>
            <person name="Aslett M."/>
            <person name="Allison H.C."/>
            <person name="Burton P."/>
            <person name="Vavrova-Anderson J."/>
            <person name="Brown R."/>
            <person name="Browne H."/>
            <person name="Corton N."/>
            <person name="Hauser H."/>
            <person name="Gamble J."/>
            <person name="Gilderthorp R."/>
            <person name="Marcello L."/>
            <person name="McQuillan J."/>
            <person name="Otto T.D."/>
            <person name="Quail M.A."/>
            <person name="Sanders M.J."/>
            <person name="van Tonder A."/>
            <person name="Ginger M.L."/>
            <person name="Field M.C."/>
            <person name="Barry J.D."/>
            <person name="Hertz-Fowler C."/>
            <person name="Berriman M."/>
        </authorList>
    </citation>
    <scope>NUCLEOTIDE SEQUENCE</scope>
    <source>
        <strain evidence="2">Y486</strain>
    </source>
</reference>
<evidence type="ECO:0000256" key="1">
    <source>
        <dbReference type="SAM" id="MobiDB-lite"/>
    </source>
</evidence>
<dbReference type="AlphaFoldDB" id="G0TZU0"/>
<dbReference type="EMBL" id="HE573024">
    <property type="protein sequence ID" value="CCC50118.1"/>
    <property type="molecule type" value="Genomic_DNA"/>
</dbReference>
<feature type="compositionally biased region" description="Basic residues" evidence="1">
    <location>
        <begin position="444"/>
        <end position="454"/>
    </location>
</feature>
<feature type="region of interest" description="Disordered" evidence="1">
    <location>
        <begin position="80"/>
        <end position="103"/>
    </location>
</feature>
<feature type="region of interest" description="Disordered" evidence="1">
    <location>
        <begin position="476"/>
        <end position="495"/>
    </location>
</feature>
<gene>
    <name evidence="2" type="ORF">TVY486_0807250</name>
</gene>
<dbReference type="VEuPathDB" id="TriTrypDB:TvY486_0807250"/>
<feature type="region of interest" description="Disordered" evidence="1">
    <location>
        <begin position="435"/>
        <end position="467"/>
    </location>
</feature>
<feature type="region of interest" description="Disordered" evidence="1">
    <location>
        <begin position="136"/>
        <end position="191"/>
    </location>
</feature>
<feature type="compositionally biased region" description="Polar residues" evidence="1">
    <location>
        <begin position="481"/>
        <end position="491"/>
    </location>
</feature>
<organism evidence="2">
    <name type="scientific">Trypanosoma vivax (strain Y486)</name>
    <dbReference type="NCBI Taxonomy" id="1055687"/>
    <lineage>
        <taxon>Eukaryota</taxon>
        <taxon>Discoba</taxon>
        <taxon>Euglenozoa</taxon>
        <taxon>Kinetoplastea</taxon>
        <taxon>Metakinetoplastina</taxon>
        <taxon>Trypanosomatida</taxon>
        <taxon>Trypanosomatidae</taxon>
        <taxon>Trypanosoma</taxon>
        <taxon>Duttonella</taxon>
    </lineage>
</organism>
<evidence type="ECO:0000313" key="2">
    <source>
        <dbReference type="EMBL" id="CCC50118.1"/>
    </source>
</evidence>
<accession>G0TZU0</accession>
<feature type="compositionally biased region" description="Polar residues" evidence="1">
    <location>
        <begin position="159"/>
        <end position="175"/>
    </location>
</feature>